<organism evidence="3 4">
    <name type="scientific">Cytospora chrysosperma</name>
    <name type="common">Cytospora canker fungus</name>
    <name type="synonym">Sphaeria chrysosperma</name>
    <dbReference type="NCBI Taxonomy" id="252740"/>
    <lineage>
        <taxon>Eukaryota</taxon>
        <taxon>Fungi</taxon>
        <taxon>Dikarya</taxon>
        <taxon>Ascomycota</taxon>
        <taxon>Pezizomycotina</taxon>
        <taxon>Sordariomycetes</taxon>
        <taxon>Sordariomycetidae</taxon>
        <taxon>Diaporthales</taxon>
        <taxon>Cytosporaceae</taxon>
        <taxon>Cytospora</taxon>
    </lineage>
</organism>
<feature type="compositionally biased region" description="Polar residues" evidence="1">
    <location>
        <begin position="68"/>
        <end position="78"/>
    </location>
</feature>
<evidence type="ECO:0000313" key="3">
    <source>
        <dbReference type="EMBL" id="ROV93286.1"/>
    </source>
</evidence>
<comment type="caution">
    <text evidence="3">The sequence shown here is derived from an EMBL/GenBank/DDBJ whole genome shotgun (WGS) entry which is preliminary data.</text>
</comment>
<reference evidence="3 4" key="1">
    <citation type="submission" date="2015-09" db="EMBL/GenBank/DDBJ databases">
        <title>Host preference determinants of Valsa canker pathogens revealed by comparative genomics.</title>
        <authorList>
            <person name="Yin Z."/>
            <person name="Huang L."/>
        </authorList>
    </citation>
    <scope>NUCLEOTIDE SEQUENCE [LARGE SCALE GENOMIC DNA]</scope>
    <source>
        <strain evidence="3 4">YSFL</strain>
    </source>
</reference>
<dbReference type="Proteomes" id="UP000284375">
    <property type="component" value="Unassembled WGS sequence"/>
</dbReference>
<name>A0A423VQT1_CYTCH</name>
<dbReference type="AlphaFoldDB" id="A0A423VQT1"/>
<evidence type="ECO:0000256" key="2">
    <source>
        <dbReference type="SAM" id="Phobius"/>
    </source>
</evidence>
<gene>
    <name evidence="3" type="ORF">VSDG_06852</name>
</gene>
<evidence type="ECO:0000313" key="4">
    <source>
        <dbReference type="Proteomes" id="UP000284375"/>
    </source>
</evidence>
<keyword evidence="4" id="KW-1185">Reference proteome</keyword>
<feature type="region of interest" description="Disordered" evidence="1">
    <location>
        <begin position="164"/>
        <end position="205"/>
    </location>
</feature>
<keyword evidence="2" id="KW-0472">Membrane</keyword>
<keyword evidence="2" id="KW-1133">Transmembrane helix</keyword>
<dbReference type="OrthoDB" id="5243033at2759"/>
<feature type="region of interest" description="Disordered" evidence="1">
    <location>
        <begin position="56"/>
        <end position="78"/>
    </location>
</feature>
<protein>
    <submittedName>
        <fullName evidence="3">Uncharacterized protein</fullName>
    </submittedName>
</protein>
<dbReference type="EMBL" id="LJZO01000033">
    <property type="protein sequence ID" value="ROV93286.1"/>
    <property type="molecule type" value="Genomic_DNA"/>
</dbReference>
<proteinExistence type="predicted"/>
<keyword evidence="2" id="KW-0812">Transmembrane</keyword>
<sequence>MELTRAHALHVRQDHSEIALDTIIIVLGILAICLVAMAPMIWMLVWMRNDGNPDCMRRQPQRQDVLPATTTGRSSPTQNLRPRMALLFLVAGKARLVASRLRGVTVAAGHATFLRIQERLAKLSPTSLLRRPRRRNAASKTAAAADSTYDLPIMRKPAWQRLAESHTSCTVGRPGKDAAGEERPSRAEGGADVHVQKPEAAFAVE</sequence>
<feature type="compositionally biased region" description="Basic and acidic residues" evidence="1">
    <location>
        <begin position="174"/>
        <end position="197"/>
    </location>
</feature>
<evidence type="ECO:0000256" key="1">
    <source>
        <dbReference type="SAM" id="MobiDB-lite"/>
    </source>
</evidence>
<accession>A0A423VQT1</accession>
<feature type="transmembrane region" description="Helical" evidence="2">
    <location>
        <begin position="23"/>
        <end position="47"/>
    </location>
</feature>